<reference evidence="3" key="1">
    <citation type="journal article" date="2012" name="Nature">
        <title>A physical, genetic and functional sequence assembly of the barley genome.</title>
        <authorList>
            <consortium name="The International Barley Genome Sequencing Consortium"/>
            <person name="Mayer K.F."/>
            <person name="Waugh R."/>
            <person name="Brown J.W."/>
            <person name="Schulman A."/>
            <person name="Langridge P."/>
            <person name="Platzer M."/>
            <person name="Fincher G.B."/>
            <person name="Muehlbauer G.J."/>
            <person name="Sato K."/>
            <person name="Close T.J."/>
            <person name="Wise R.P."/>
            <person name="Stein N."/>
        </authorList>
    </citation>
    <scope>NUCLEOTIDE SEQUENCE [LARGE SCALE GENOMIC DNA]</scope>
    <source>
        <strain evidence="3">cv. Morex</strain>
    </source>
</reference>
<dbReference type="InterPro" id="IPR055302">
    <property type="entry name" value="F-box_dom-containing"/>
</dbReference>
<dbReference type="EnsemblPlants" id="HORVU.MOREX.r3.4HG0350720.1">
    <property type="protein sequence ID" value="HORVU.MOREX.r3.4HG0350720.1"/>
    <property type="gene ID" value="HORVU.MOREX.r3.4HG0350720"/>
</dbReference>
<dbReference type="AlphaFoldDB" id="A0A8I6XN65"/>
<sequence>MPIPPTFFAIATLTRLYLGVFEFPDTRTLPRAASFPHLRELGLCCVGILRREDMDFVLTRSPVLEILCIQVNMLVKHLLLLSRSLRCVQIIESIDLSITVKDAPHLERLVIWAASVRDDLPRKVKIGHAPALSLLGYLDPERHSLEIGNTVIKVGAIECVQSHMKLMVFYGFRGERGELSFLKFVLESARALTKLVIVFTKGSFTSMAEASSKVKPLFAAKWASKNCSLVLLESVFQAGEDKWLLNFKAGSDFSTGDPFTRTAALRGCNF</sequence>
<keyword evidence="3" id="KW-1185">Reference proteome</keyword>
<reference evidence="2" key="2">
    <citation type="submission" date="2020-10" db="EMBL/GenBank/DDBJ databases">
        <authorList>
            <person name="Scholz U."/>
            <person name="Mascher M."/>
            <person name="Fiebig A."/>
        </authorList>
    </citation>
    <scope>NUCLEOTIDE SEQUENCE [LARGE SCALE GENOMIC DNA]</scope>
    <source>
        <strain evidence="2">cv. Morex</strain>
    </source>
</reference>
<evidence type="ECO:0000313" key="3">
    <source>
        <dbReference type="Proteomes" id="UP000011116"/>
    </source>
</evidence>
<dbReference type="RefSeq" id="XP_044980728.1">
    <property type="nucleotide sequence ID" value="XM_045124793.1"/>
</dbReference>
<dbReference type="GeneID" id="123448026"/>
<organism evidence="2 3">
    <name type="scientific">Hordeum vulgare subsp. vulgare</name>
    <name type="common">Domesticated barley</name>
    <dbReference type="NCBI Taxonomy" id="112509"/>
    <lineage>
        <taxon>Eukaryota</taxon>
        <taxon>Viridiplantae</taxon>
        <taxon>Streptophyta</taxon>
        <taxon>Embryophyta</taxon>
        <taxon>Tracheophyta</taxon>
        <taxon>Spermatophyta</taxon>
        <taxon>Magnoliopsida</taxon>
        <taxon>Liliopsida</taxon>
        <taxon>Poales</taxon>
        <taxon>Poaceae</taxon>
        <taxon>BOP clade</taxon>
        <taxon>Pooideae</taxon>
        <taxon>Triticodae</taxon>
        <taxon>Triticeae</taxon>
        <taxon>Hordeinae</taxon>
        <taxon>Hordeum</taxon>
    </lineage>
</organism>
<name>A0A8I6XN65_HORVV</name>
<proteinExistence type="predicted"/>
<dbReference type="InterPro" id="IPR055411">
    <property type="entry name" value="LRR_FXL15/At3g58940/PEG3-like"/>
</dbReference>
<reference evidence="2" key="3">
    <citation type="submission" date="2022-01" db="UniProtKB">
        <authorList>
            <consortium name="EnsemblPlants"/>
        </authorList>
    </citation>
    <scope>IDENTIFICATION</scope>
    <source>
        <strain evidence="2">subsp. vulgare</strain>
    </source>
</reference>
<evidence type="ECO:0000313" key="2">
    <source>
        <dbReference type="EnsemblPlants" id="HORVU.MOREX.r3.4HG0350720.1"/>
    </source>
</evidence>
<feature type="domain" description="F-box/LRR-repeat protein 15/At3g58940/PEG3-like LRR" evidence="1">
    <location>
        <begin position="2"/>
        <end position="157"/>
    </location>
</feature>
<dbReference type="Pfam" id="PF24758">
    <property type="entry name" value="LRR_At5g56370"/>
    <property type="match status" value="1"/>
</dbReference>
<dbReference type="OrthoDB" id="590775at2759"/>
<dbReference type="PANTHER" id="PTHR32141">
    <property type="match status" value="1"/>
</dbReference>
<protein>
    <recommendedName>
        <fullName evidence="1">F-box/LRR-repeat protein 15/At3g58940/PEG3-like LRR domain-containing protein</fullName>
    </recommendedName>
</protein>
<dbReference type="KEGG" id="hvg:123448026"/>
<dbReference type="PANTHER" id="PTHR32141:SF59">
    <property type="entry name" value="F-BOX DOMAIN-CONTAINING PROTEIN"/>
    <property type="match status" value="1"/>
</dbReference>
<dbReference type="Gramene" id="HORVU.MOREX.r3.4HG0350720.1">
    <property type="protein sequence ID" value="HORVU.MOREX.r3.4HG0350720.1"/>
    <property type="gene ID" value="HORVU.MOREX.r3.4HG0350720"/>
</dbReference>
<accession>A0A8I6XN65</accession>
<dbReference type="Proteomes" id="UP000011116">
    <property type="component" value="Chromosome 4H"/>
</dbReference>
<gene>
    <name evidence="2" type="primary">LOC123448026</name>
</gene>
<evidence type="ECO:0000259" key="1">
    <source>
        <dbReference type="Pfam" id="PF24758"/>
    </source>
</evidence>